<accession>A0A1G6K3N3</accession>
<dbReference type="Pfam" id="PF08282">
    <property type="entry name" value="Hydrolase_3"/>
    <property type="match status" value="1"/>
</dbReference>
<dbReference type="Gene3D" id="3.40.50.1000">
    <property type="entry name" value="HAD superfamily/HAD-like"/>
    <property type="match status" value="1"/>
</dbReference>
<reference evidence="2" key="1">
    <citation type="submission" date="2016-10" db="EMBL/GenBank/DDBJ databases">
        <authorList>
            <person name="Varghese N."/>
            <person name="Submissions S."/>
        </authorList>
    </citation>
    <scope>NUCLEOTIDE SEQUENCE [LARGE SCALE GENOMIC DNA]</scope>
    <source>
        <strain evidence="2">DSM 22619</strain>
    </source>
</reference>
<dbReference type="PANTHER" id="PTHR10000">
    <property type="entry name" value="PHOSPHOSERINE PHOSPHATASE"/>
    <property type="match status" value="1"/>
</dbReference>
<dbReference type="AlphaFoldDB" id="A0A1G6K3N3"/>
<dbReference type="SFLD" id="SFLDS00003">
    <property type="entry name" value="Haloacid_Dehalogenase"/>
    <property type="match status" value="1"/>
</dbReference>
<evidence type="ECO:0008006" key="3">
    <source>
        <dbReference type="Google" id="ProtNLM"/>
    </source>
</evidence>
<dbReference type="GO" id="GO:0000287">
    <property type="term" value="F:magnesium ion binding"/>
    <property type="evidence" value="ECO:0007669"/>
    <property type="project" value="TreeGrafter"/>
</dbReference>
<dbReference type="Proteomes" id="UP000198528">
    <property type="component" value="Unassembled WGS sequence"/>
</dbReference>
<dbReference type="RefSeq" id="WP_176763081.1">
    <property type="nucleotide sequence ID" value="NZ_FMZL01000006.1"/>
</dbReference>
<dbReference type="EMBL" id="FMZL01000006">
    <property type="protein sequence ID" value="SDC24896.1"/>
    <property type="molecule type" value="Genomic_DNA"/>
</dbReference>
<gene>
    <name evidence="1" type="ORF">SAMN04487824_10669</name>
</gene>
<keyword evidence="2" id="KW-1185">Reference proteome</keyword>
<evidence type="ECO:0000313" key="2">
    <source>
        <dbReference type="Proteomes" id="UP000198528"/>
    </source>
</evidence>
<dbReference type="InterPro" id="IPR023214">
    <property type="entry name" value="HAD_sf"/>
</dbReference>
<dbReference type="SFLD" id="SFLDG01140">
    <property type="entry name" value="C2.B:_Phosphomannomutase_and_P"/>
    <property type="match status" value="1"/>
</dbReference>
<dbReference type="GO" id="GO:0016791">
    <property type="term" value="F:phosphatase activity"/>
    <property type="evidence" value="ECO:0007669"/>
    <property type="project" value="TreeGrafter"/>
</dbReference>
<proteinExistence type="predicted"/>
<dbReference type="STRING" id="604330.SAMN04489857_1422"/>
<dbReference type="GO" id="GO:0005829">
    <property type="term" value="C:cytosol"/>
    <property type="evidence" value="ECO:0007669"/>
    <property type="project" value="TreeGrafter"/>
</dbReference>
<name>A0A1G6K3N3_9ACTN</name>
<sequence>MIKLVLTDMDNTLIPFGAERVSPRAMDAIRELRAAGVEFGPATGRDTQELMRFFGGDDSAFQTGILSNGKKIYVDGELRRKSLIDNAALQRLSDYVRGFEHCFVTAYPLANDQTNPAWCIATTEADAAPYAERFKFACTLADAVPEDELIAATIACPLGQDVLEKIKAGGMEACPEFDLVQPVDAWCDVVPHGLNKGTALPMLLDAMGISQDEVVFFGDAENDLALMGALENSVAVANATPAAAAAARYHIGRCDEDSVAAVLEEIACATREGRTPRFML</sequence>
<dbReference type="PANTHER" id="PTHR10000:SF8">
    <property type="entry name" value="HAD SUPERFAMILY HYDROLASE-LIKE, TYPE 3"/>
    <property type="match status" value="1"/>
</dbReference>
<organism evidence="1 2">
    <name type="scientific">Parafannyhessea umbonata</name>
    <dbReference type="NCBI Taxonomy" id="604330"/>
    <lineage>
        <taxon>Bacteria</taxon>
        <taxon>Bacillati</taxon>
        <taxon>Actinomycetota</taxon>
        <taxon>Coriobacteriia</taxon>
        <taxon>Coriobacteriales</taxon>
        <taxon>Atopobiaceae</taxon>
        <taxon>Parafannyhessea</taxon>
    </lineage>
</organism>
<evidence type="ECO:0000313" key="1">
    <source>
        <dbReference type="EMBL" id="SDC24896.1"/>
    </source>
</evidence>
<dbReference type="Gene3D" id="3.30.1240.10">
    <property type="match status" value="1"/>
</dbReference>
<dbReference type="InterPro" id="IPR036412">
    <property type="entry name" value="HAD-like_sf"/>
</dbReference>
<protein>
    <recommendedName>
        <fullName evidence="3">HAD family phosphatase</fullName>
    </recommendedName>
</protein>
<dbReference type="SUPFAM" id="SSF56784">
    <property type="entry name" value="HAD-like"/>
    <property type="match status" value="1"/>
</dbReference>